<proteinExistence type="predicted"/>
<reference evidence="2" key="1">
    <citation type="submission" date="2020-02" db="EMBL/GenBank/DDBJ databases">
        <title>Synteny-based analysis reveals conserved mechanism for high triclosan tolerance in Pseudomonas, as well as instances of horizontal transfer.</title>
        <authorList>
            <person name="Mcfarland A.G."/>
            <person name="Bertucci H.K."/>
            <person name="Litmann E."/>
            <person name="Shen J."/>
            <person name="Huttenhower C."/>
            <person name="Hartmann E.M."/>
        </authorList>
    </citation>
    <scope>NUCLEOTIDE SEQUENCE</scope>
    <source>
        <strain evidence="2">109A1</strain>
    </source>
</reference>
<name>A0AA40RT37_STUST</name>
<evidence type="ECO:0000256" key="1">
    <source>
        <dbReference type="SAM" id="Phobius"/>
    </source>
</evidence>
<dbReference type="GeneID" id="66822509"/>
<gene>
    <name evidence="2" type="ORF">G7024_10935</name>
</gene>
<feature type="transmembrane region" description="Helical" evidence="1">
    <location>
        <begin position="42"/>
        <end position="65"/>
    </location>
</feature>
<keyword evidence="1" id="KW-1133">Transmembrane helix</keyword>
<accession>A0AA40RT37</accession>
<dbReference type="KEGG" id="psz:PSTAB_3168"/>
<comment type="caution">
    <text evidence="2">The sequence shown here is derived from an EMBL/GenBank/DDBJ whole genome shotgun (WGS) entry which is preliminary data.</text>
</comment>
<sequence>MPFQPGCSRNLWFMANSFMVGGVLLLLLGISGAYLFDHRLAMGSVVAAHALVILGPTALKIGYVMRLLAERNARFAYQAKLTGCN</sequence>
<organism evidence="2 3">
    <name type="scientific">Stutzerimonas stutzeri</name>
    <name type="common">Pseudomonas stutzeri</name>
    <dbReference type="NCBI Taxonomy" id="316"/>
    <lineage>
        <taxon>Bacteria</taxon>
        <taxon>Pseudomonadati</taxon>
        <taxon>Pseudomonadota</taxon>
        <taxon>Gammaproteobacteria</taxon>
        <taxon>Pseudomonadales</taxon>
        <taxon>Pseudomonadaceae</taxon>
        <taxon>Stutzerimonas</taxon>
    </lineage>
</organism>
<dbReference type="EMBL" id="JAAMRD010000007">
    <property type="protein sequence ID" value="MBA1304920.1"/>
    <property type="molecule type" value="Genomic_DNA"/>
</dbReference>
<dbReference type="Proteomes" id="UP001138621">
    <property type="component" value="Unassembled WGS sequence"/>
</dbReference>
<feature type="transmembrane region" description="Helical" evidence="1">
    <location>
        <begin position="12"/>
        <end position="36"/>
    </location>
</feature>
<evidence type="ECO:0000313" key="2">
    <source>
        <dbReference type="EMBL" id="MBA1304920.1"/>
    </source>
</evidence>
<keyword evidence="1" id="KW-0812">Transmembrane</keyword>
<protein>
    <recommendedName>
        <fullName evidence="4">Transmembrane sensor/regulator PpyR</fullName>
    </recommendedName>
</protein>
<evidence type="ECO:0000313" key="3">
    <source>
        <dbReference type="Proteomes" id="UP001138621"/>
    </source>
</evidence>
<evidence type="ECO:0008006" key="4">
    <source>
        <dbReference type="Google" id="ProtNLM"/>
    </source>
</evidence>
<keyword evidence="1" id="KW-0472">Membrane</keyword>
<dbReference type="AlphaFoldDB" id="A0AA40RT37"/>
<dbReference type="RefSeq" id="WP_013983714.1">
    <property type="nucleotide sequence ID" value="NC_015740.1"/>
</dbReference>